<dbReference type="Pfam" id="PF09605">
    <property type="entry name" value="Trep_Strep"/>
    <property type="match status" value="1"/>
</dbReference>
<feature type="transmembrane region" description="Helical" evidence="1">
    <location>
        <begin position="12"/>
        <end position="32"/>
    </location>
</feature>
<dbReference type="AlphaFoldDB" id="A0A6G2DXC8"/>
<reference evidence="2 3" key="1">
    <citation type="submission" date="2019-11" db="EMBL/GenBank/DDBJ databases">
        <title>Growth characteristics of pneumococcus vary with the chemical composition of the capsule and with environmental conditions.</title>
        <authorList>
            <person name="Tothpal A."/>
            <person name="Desobry K."/>
            <person name="Joshi S."/>
            <person name="Wyllie A.L."/>
            <person name="Weinberger D.M."/>
        </authorList>
    </citation>
    <scope>NUCLEOTIDE SEQUENCE [LARGE SCALE GENOMIC DNA]</scope>
    <source>
        <strain evidence="3">pnumococcus23A</strain>
    </source>
</reference>
<evidence type="ECO:0000256" key="1">
    <source>
        <dbReference type="SAM" id="Phobius"/>
    </source>
</evidence>
<comment type="caution">
    <text evidence="2">The sequence shown here is derived from an EMBL/GenBank/DDBJ whole genome shotgun (WGS) entry which is preliminary data.</text>
</comment>
<evidence type="ECO:0000313" key="2">
    <source>
        <dbReference type="EMBL" id="MTW25324.1"/>
    </source>
</evidence>
<organism evidence="2 3">
    <name type="scientific">Streptococcus pneumoniae</name>
    <dbReference type="NCBI Taxonomy" id="1313"/>
    <lineage>
        <taxon>Bacteria</taxon>
        <taxon>Bacillati</taxon>
        <taxon>Bacillota</taxon>
        <taxon>Bacilli</taxon>
        <taxon>Lactobacillales</taxon>
        <taxon>Streptococcaceae</taxon>
        <taxon>Streptococcus</taxon>
    </lineage>
</organism>
<sequence length="46" mass="4975">YVDVLENLLTYPHLSFLALGAFLGGILGAYIGKALLKKHFEKAGIV</sequence>
<name>A0A6G2DXC8_STREE</name>
<dbReference type="RefSeq" id="WP_196301620.1">
    <property type="nucleotide sequence ID" value="NZ_WNHS01000107.1"/>
</dbReference>
<keyword evidence="1" id="KW-0812">Transmembrane</keyword>
<evidence type="ECO:0000313" key="3">
    <source>
        <dbReference type="Proteomes" id="UP000490982"/>
    </source>
</evidence>
<keyword evidence="1" id="KW-1133">Transmembrane helix</keyword>
<keyword evidence="1" id="KW-0472">Membrane</keyword>
<proteinExistence type="predicted"/>
<dbReference type="Proteomes" id="UP000490982">
    <property type="component" value="Unassembled WGS sequence"/>
</dbReference>
<gene>
    <name evidence="2" type="ORF">GM537_10995</name>
</gene>
<dbReference type="EMBL" id="WNHS01000107">
    <property type="protein sequence ID" value="MTW25324.1"/>
    <property type="molecule type" value="Genomic_DNA"/>
</dbReference>
<dbReference type="InterPro" id="IPR011733">
    <property type="entry name" value="CHP02185_IM"/>
</dbReference>
<protein>
    <submittedName>
        <fullName evidence="2">Uncharacterized protein</fullName>
    </submittedName>
</protein>
<accession>A0A6G2DXC8</accession>
<feature type="non-terminal residue" evidence="2">
    <location>
        <position position="1"/>
    </location>
</feature>